<evidence type="ECO:0000256" key="9">
    <source>
        <dbReference type="ARBA" id="ARBA00023136"/>
    </source>
</evidence>
<protein>
    <submittedName>
        <fullName evidence="14">ABC multidrug transporter SidT</fullName>
    </submittedName>
</protein>
<proteinExistence type="inferred from homology"/>
<dbReference type="Pfam" id="PF00005">
    <property type="entry name" value="ABC_tran"/>
    <property type="match status" value="2"/>
</dbReference>
<feature type="transmembrane region" description="Helical" evidence="11">
    <location>
        <begin position="80"/>
        <end position="103"/>
    </location>
</feature>
<feature type="domain" description="ABC transporter" evidence="12">
    <location>
        <begin position="1077"/>
        <end position="1316"/>
    </location>
</feature>
<feature type="transmembrane region" description="Helical" evidence="11">
    <location>
        <begin position="180"/>
        <end position="201"/>
    </location>
</feature>
<dbReference type="PANTHER" id="PTHR43394">
    <property type="entry name" value="ATP-DEPENDENT PERMEASE MDL1, MITOCHONDRIAL"/>
    <property type="match status" value="1"/>
</dbReference>
<comment type="caution">
    <text evidence="14">The sequence shown here is derived from an EMBL/GenBank/DDBJ whole genome shotgun (WGS) entry which is preliminary data.</text>
</comment>
<keyword evidence="7" id="KW-0067">ATP-binding</keyword>
<dbReference type="GO" id="GO:0090374">
    <property type="term" value="P:oligopeptide export from mitochondrion"/>
    <property type="evidence" value="ECO:0007669"/>
    <property type="project" value="TreeGrafter"/>
</dbReference>
<feature type="transmembrane region" description="Helical" evidence="11">
    <location>
        <begin position="845"/>
        <end position="868"/>
    </location>
</feature>
<evidence type="ECO:0000256" key="1">
    <source>
        <dbReference type="ARBA" id="ARBA00004141"/>
    </source>
</evidence>
<feature type="transmembrane region" description="Helical" evidence="11">
    <location>
        <begin position="874"/>
        <end position="897"/>
    </location>
</feature>
<evidence type="ECO:0000256" key="3">
    <source>
        <dbReference type="ARBA" id="ARBA00022448"/>
    </source>
</evidence>
<evidence type="ECO:0000256" key="11">
    <source>
        <dbReference type="SAM" id="Phobius"/>
    </source>
</evidence>
<organism evidence="14 15">
    <name type="scientific">Venustampulla echinocandica</name>
    <dbReference type="NCBI Taxonomy" id="2656787"/>
    <lineage>
        <taxon>Eukaryota</taxon>
        <taxon>Fungi</taxon>
        <taxon>Dikarya</taxon>
        <taxon>Ascomycota</taxon>
        <taxon>Pezizomycotina</taxon>
        <taxon>Leotiomycetes</taxon>
        <taxon>Helotiales</taxon>
        <taxon>Pleuroascaceae</taxon>
        <taxon>Venustampulla</taxon>
    </lineage>
</organism>
<dbReference type="PANTHER" id="PTHR43394:SF11">
    <property type="entry name" value="ATP-BINDING CASSETTE TRANSPORTER"/>
    <property type="match status" value="1"/>
</dbReference>
<dbReference type="RefSeq" id="XP_031866790.1">
    <property type="nucleotide sequence ID" value="XM_032017359.1"/>
</dbReference>
<evidence type="ECO:0000256" key="4">
    <source>
        <dbReference type="ARBA" id="ARBA00022692"/>
    </source>
</evidence>
<gene>
    <name evidence="14" type="ORF">BP5553_08736</name>
</gene>
<sequence length="1321" mass="142620">MNIFQKLAGYPSLLLAGKPSKADLGMLLVGVLSAIASGVPFPLIGILFGQLLDDFNAATCGSSETPDSGSEYQKSINDKILVIVYLAIAQFVTIYAHLSCWSLTGARLAQRLRESYLQNLLRQEPSYFDNLPPGEVASRLNGDIQTIRSGTSEKVGVCLSSLSFFVTAYIVAFIKDYKLAAMLLSLIPAFFLMGFVGSHYIEKFSGLMSDYTATAASIASETLSNIVVVQAFGANARLENKFSKALKSSEREGLKKATAVGIQSGVLYFIAYSANGLAFWQASKRIAEAVRQDSQGATVGATFTVIFILVEATLLLSQVAPFLHLFIAAIASFQKLREGIDREPLIDGTMALGLRLSQTEGGFEFKNVSFTYPSRPEITVLDQINLSIPSNKHTAIVGLSGSGKSTIAGLATRLYDPTQGQILFDGRDLRDLNTHDLRSFLSLVQQEPSLLDRSLLENIAHGLMNSSDPSHARLKIALLSSGLADLASEVREGKSLLAAAEERGSEIVEIVSLVRKAAVLADADAFIVALQYGYGTIVGSSGRLISGGQKQRVSLARALVKGPAVLILDEATASLDSRSEQRIQQAISNIASGRTMITIAHRLSTITNADNIIVMHKGHIVEEGNHSVLMARNGAYADLVKLQTLGSGMNEATASRDSVNESDRTSLTDADIEKNSLSDDRLAAAEKTELSTCKATVTDSAEEQEEPETPSKSLWALVRGYAPALRPHLLIIVVALLGSSVVGGAFSGEAVIFGNTVGSLNPCNDPASIRSRGNFFGLMFFILAIIEFFGNLISWSGFGWVSEKIVYTVRVLSFRSLLEQDLQWHQSEGRTPALLLSYITRDGSALAGLSGSVIGTLFSITVNLIGAIILTHIIAWKIALVCLSLVPLLLGAGLMELRVLGKFEERHENAYTKSVDIGVEAITSIKTIASLSLEEETMKTYRRSLKGPRKETFKVTVQASLWQAMTYFLGNLVNALAYWWGAKQIIAGTYTQTQFLIVVFSLLVSALLWSQMFVFAPELSSARAAMARILGLIEIGSDKMQGNVPSPSLTGSSKERDLEATAETKPSYPSSNQASSVQLRDVHFSYPARPDIKVLNGLNIDIQPGKFCALFGPSGAGKSTIISLVERLYTPESGSILIDGIDVTKHRDVAFRDTIALVPQESVLFEGSIEFNIGIGARPGHEVSIDEIKEACNLANIHDTIEALPDGYNTLCGPNGSQFSGGQKQRLSIARALVRKPKLLILDESTSALDAESEKLLQDGLEKAAKGITVIAIAHRLHTIRKADTIFLIEAGQCVDRGSHEELLKRSESYRANVMHQTVAE</sequence>
<name>A0A370TF20_9HELO</name>
<dbReference type="InterPro" id="IPR011527">
    <property type="entry name" value="ABC1_TM_dom"/>
</dbReference>
<feature type="region of interest" description="Disordered" evidence="10">
    <location>
        <begin position="1043"/>
        <end position="1076"/>
    </location>
</feature>
<evidence type="ECO:0000313" key="14">
    <source>
        <dbReference type="EMBL" id="RDL33297.1"/>
    </source>
</evidence>
<evidence type="ECO:0000313" key="15">
    <source>
        <dbReference type="Proteomes" id="UP000254866"/>
    </source>
</evidence>
<dbReference type="Gene3D" id="3.40.50.300">
    <property type="entry name" value="P-loop containing nucleotide triphosphate hydrolases"/>
    <property type="match status" value="2"/>
</dbReference>
<keyword evidence="15" id="KW-1185">Reference proteome</keyword>
<keyword evidence="6" id="KW-0547">Nucleotide-binding</keyword>
<feature type="domain" description="ABC transporter" evidence="12">
    <location>
        <begin position="363"/>
        <end position="642"/>
    </location>
</feature>
<accession>A0A370TF20</accession>
<dbReference type="GO" id="GO:0016887">
    <property type="term" value="F:ATP hydrolysis activity"/>
    <property type="evidence" value="ECO:0007669"/>
    <property type="project" value="InterPro"/>
</dbReference>
<feature type="transmembrane region" description="Helical" evidence="11">
    <location>
        <begin position="24"/>
        <end position="48"/>
    </location>
</feature>
<dbReference type="CDD" id="cd18577">
    <property type="entry name" value="ABC_6TM_Pgp_ABCB1_D1_like"/>
    <property type="match status" value="1"/>
</dbReference>
<feature type="transmembrane region" description="Helical" evidence="11">
    <location>
        <begin position="993"/>
        <end position="1016"/>
    </location>
</feature>
<dbReference type="PROSITE" id="PS50929">
    <property type="entry name" value="ABC_TM1F"/>
    <property type="match status" value="2"/>
</dbReference>
<dbReference type="GO" id="GO:0015421">
    <property type="term" value="F:ABC-type oligopeptide transporter activity"/>
    <property type="evidence" value="ECO:0007669"/>
    <property type="project" value="TreeGrafter"/>
</dbReference>
<evidence type="ECO:0000259" key="12">
    <source>
        <dbReference type="PROSITE" id="PS50893"/>
    </source>
</evidence>
<keyword evidence="8 11" id="KW-1133">Transmembrane helix</keyword>
<feature type="domain" description="ABC transmembrane type-1" evidence="13">
    <location>
        <begin position="28"/>
        <end position="328"/>
    </location>
</feature>
<dbReference type="FunFam" id="3.40.50.300:FF:000913">
    <property type="entry name" value="ABC multidrug transporter SitT"/>
    <property type="match status" value="1"/>
</dbReference>
<feature type="transmembrane region" description="Helical" evidence="11">
    <location>
        <begin position="773"/>
        <end position="795"/>
    </location>
</feature>
<keyword evidence="4 11" id="KW-0812">Transmembrane</keyword>
<dbReference type="Gene3D" id="1.20.1560.10">
    <property type="entry name" value="ABC transporter type 1, transmembrane domain"/>
    <property type="match status" value="1"/>
</dbReference>
<dbReference type="InterPro" id="IPR017871">
    <property type="entry name" value="ABC_transporter-like_CS"/>
</dbReference>
<dbReference type="InterPro" id="IPR003593">
    <property type="entry name" value="AAA+_ATPase"/>
</dbReference>
<dbReference type="SUPFAM" id="SSF90123">
    <property type="entry name" value="ABC transporter transmembrane region"/>
    <property type="match status" value="2"/>
</dbReference>
<feature type="transmembrane region" description="Helical" evidence="11">
    <location>
        <begin position="155"/>
        <end position="174"/>
    </location>
</feature>
<dbReference type="SMART" id="SM00382">
    <property type="entry name" value="AAA"/>
    <property type="match status" value="2"/>
</dbReference>
<evidence type="ECO:0000256" key="5">
    <source>
        <dbReference type="ARBA" id="ARBA00022737"/>
    </source>
</evidence>
<comment type="similarity">
    <text evidence="2">Belongs to the ABC transporter superfamily. ABCB family. Multidrug resistance exporter (TC 3.A.1.201) subfamily.</text>
</comment>
<dbReference type="Pfam" id="PF00664">
    <property type="entry name" value="ABC_membrane"/>
    <property type="match status" value="2"/>
</dbReference>
<dbReference type="PROSITE" id="PS00211">
    <property type="entry name" value="ABC_TRANSPORTER_1"/>
    <property type="match status" value="2"/>
</dbReference>
<evidence type="ECO:0000256" key="7">
    <source>
        <dbReference type="ARBA" id="ARBA00022840"/>
    </source>
</evidence>
<dbReference type="EMBL" id="NPIC01000009">
    <property type="protein sequence ID" value="RDL33297.1"/>
    <property type="molecule type" value="Genomic_DNA"/>
</dbReference>
<dbReference type="InterPro" id="IPR003439">
    <property type="entry name" value="ABC_transporter-like_ATP-bd"/>
</dbReference>
<feature type="transmembrane region" description="Helical" evidence="11">
    <location>
        <begin position="729"/>
        <end position="753"/>
    </location>
</feature>
<comment type="subcellular location">
    <subcellularLocation>
        <location evidence="1">Membrane</location>
        <topology evidence="1">Multi-pass membrane protein</topology>
    </subcellularLocation>
</comment>
<feature type="compositionally biased region" description="Polar residues" evidence="10">
    <location>
        <begin position="1043"/>
        <end position="1052"/>
    </location>
</feature>
<keyword evidence="9 11" id="KW-0472">Membrane</keyword>
<feature type="compositionally biased region" description="Polar residues" evidence="10">
    <location>
        <begin position="1067"/>
        <end position="1076"/>
    </location>
</feature>
<dbReference type="GO" id="GO:0005524">
    <property type="term" value="F:ATP binding"/>
    <property type="evidence" value="ECO:0007669"/>
    <property type="project" value="UniProtKB-KW"/>
</dbReference>
<dbReference type="GO" id="GO:0005743">
    <property type="term" value="C:mitochondrial inner membrane"/>
    <property type="evidence" value="ECO:0007669"/>
    <property type="project" value="TreeGrafter"/>
</dbReference>
<dbReference type="OrthoDB" id="6500128at2759"/>
<dbReference type="InterPro" id="IPR027417">
    <property type="entry name" value="P-loop_NTPase"/>
</dbReference>
<dbReference type="FunFam" id="1.20.1560.10:FF:000057">
    <property type="entry name" value="ABC multidrug transporter SitT"/>
    <property type="match status" value="2"/>
</dbReference>
<evidence type="ECO:0000256" key="8">
    <source>
        <dbReference type="ARBA" id="ARBA00022989"/>
    </source>
</evidence>
<evidence type="ECO:0000256" key="10">
    <source>
        <dbReference type="SAM" id="MobiDB-lite"/>
    </source>
</evidence>
<dbReference type="InterPro" id="IPR039421">
    <property type="entry name" value="Type_1_exporter"/>
</dbReference>
<dbReference type="GeneID" id="43601585"/>
<feature type="transmembrane region" description="Helical" evidence="11">
    <location>
        <begin position="300"/>
        <end position="333"/>
    </location>
</feature>
<evidence type="ECO:0000256" key="2">
    <source>
        <dbReference type="ARBA" id="ARBA00007577"/>
    </source>
</evidence>
<evidence type="ECO:0000256" key="6">
    <source>
        <dbReference type="ARBA" id="ARBA00022741"/>
    </source>
</evidence>
<keyword evidence="5" id="KW-0677">Repeat</keyword>
<dbReference type="PROSITE" id="PS50893">
    <property type="entry name" value="ABC_TRANSPORTER_2"/>
    <property type="match status" value="2"/>
</dbReference>
<feature type="transmembrane region" description="Helical" evidence="11">
    <location>
        <begin position="959"/>
        <end position="981"/>
    </location>
</feature>
<dbReference type="SUPFAM" id="SSF52540">
    <property type="entry name" value="P-loop containing nucleoside triphosphate hydrolases"/>
    <property type="match status" value="2"/>
</dbReference>
<dbReference type="CDD" id="cd18578">
    <property type="entry name" value="ABC_6TM_Pgp_ABCB1_D2_like"/>
    <property type="match status" value="1"/>
</dbReference>
<keyword evidence="3" id="KW-0813">Transport</keyword>
<reference evidence="14 15" key="1">
    <citation type="journal article" date="2018" name="IMA Fungus">
        <title>IMA Genome-F 9: Draft genome sequence of Annulohypoxylon stygium, Aspergillus mulundensis, Berkeleyomyces basicola (syn. Thielaviopsis basicola), Ceratocystis smalleyi, two Cercospora beticola strains, Coleophoma cylindrospora, Fusarium fracticaudum, Phialophora cf. hyalina, and Morchella septimelata.</title>
        <authorList>
            <person name="Wingfield B.D."/>
            <person name="Bills G.F."/>
            <person name="Dong Y."/>
            <person name="Huang W."/>
            <person name="Nel W.J."/>
            <person name="Swalarsk-Parry B.S."/>
            <person name="Vaghefi N."/>
            <person name="Wilken P.M."/>
            <person name="An Z."/>
            <person name="de Beer Z.W."/>
            <person name="De Vos L."/>
            <person name="Chen L."/>
            <person name="Duong T.A."/>
            <person name="Gao Y."/>
            <person name="Hammerbacher A."/>
            <person name="Kikkert J.R."/>
            <person name="Li Y."/>
            <person name="Li H."/>
            <person name="Li K."/>
            <person name="Li Q."/>
            <person name="Liu X."/>
            <person name="Ma X."/>
            <person name="Naidoo K."/>
            <person name="Pethybridge S.J."/>
            <person name="Sun J."/>
            <person name="Steenkamp E.T."/>
            <person name="van der Nest M.A."/>
            <person name="van Wyk S."/>
            <person name="Wingfield M.J."/>
            <person name="Xiong C."/>
            <person name="Yue Q."/>
            <person name="Zhang X."/>
        </authorList>
    </citation>
    <scope>NUCLEOTIDE SEQUENCE [LARGE SCALE GENOMIC DNA]</scope>
    <source>
        <strain evidence="14 15">BP 5553</strain>
    </source>
</reference>
<dbReference type="InterPro" id="IPR036640">
    <property type="entry name" value="ABC1_TM_sf"/>
</dbReference>
<feature type="domain" description="ABC transmembrane type-1" evidence="13">
    <location>
        <begin position="733"/>
        <end position="1021"/>
    </location>
</feature>
<dbReference type="STRING" id="2656787.A0A370TF20"/>
<dbReference type="Proteomes" id="UP000254866">
    <property type="component" value="Unassembled WGS sequence"/>
</dbReference>
<evidence type="ECO:0000259" key="13">
    <source>
        <dbReference type="PROSITE" id="PS50929"/>
    </source>
</evidence>